<dbReference type="InterPro" id="IPR013783">
    <property type="entry name" value="Ig-like_fold"/>
</dbReference>
<dbReference type="Proteomes" id="UP000828390">
    <property type="component" value="Unassembled WGS sequence"/>
</dbReference>
<accession>A0A9D4E610</accession>
<dbReference type="EMBL" id="JAIWYP010000009">
    <property type="protein sequence ID" value="KAH3773428.1"/>
    <property type="molecule type" value="Genomic_DNA"/>
</dbReference>
<dbReference type="PANTHER" id="PTHR32046:SF14">
    <property type="match status" value="1"/>
</dbReference>
<dbReference type="OrthoDB" id="6103492at2759"/>
<keyword evidence="2" id="KW-0175">Coiled coil</keyword>
<keyword evidence="1" id="KW-0547">Nucleotide-binding</keyword>
<organism evidence="5 6">
    <name type="scientific">Dreissena polymorpha</name>
    <name type="common">Zebra mussel</name>
    <name type="synonym">Mytilus polymorpha</name>
    <dbReference type="NCBI Taxonomy" id="45954"/>
    <lineage>
        <taxon>Eukaryota</taxon>
        <taxon>Metazoa</taxon>
        <taxon>Spiralia</taxon>
        <taxon>Lophotrochozoa</taxon>
        <taxon>Mollusca</taxon>
        <taxon>Bivalvia</taxon>
        <taxon>Autobranchia</taxon>
        <taxon>Heteroconchia</taxon>
        <taxon>Euheterodonta</taxon>
        <taxon>Imparidentia</taxon>
        <taxon>Neoheterodontei</taxon>
        <taxon>Myida</taxon>
        <taxon>Dreissenoidea</taxon>
        <taxon>Dreissenidae</taxon>
        <taxon>Dreissena</taxon>
    </lineage>
</organism>
<dbReference type="SMART" id="SM00060">
    <property type="entry name" value="FN3"/>
    <property type="match status" value="1"/>
</dbReference>
<dbReference type="InterPro" id="IPR030379">
    <property type="entry name" value="G_SEPTIN_dom"/>
</dbReference>
<comment type="similarity">
    <text evidence="1">Belongs to the TRAFAC class TrmE-Era-EngA-EngB-Septin-like GTPase superfamily. Septin GTPase family.</text>
</comment>
<evidence type="ECO:0000259" key="4">
    <source>
        <dbReference type="PROSITE" id="PS50853"/>
    </source>
</evidence>
<gene>
    <name evidence="5" type="ORF">DPMN_174789</name>
</gene>
<dbReference type="SUPFAM" id="SSF52540">
    <property type="entry name" value="P-loop containing nucleoside triphosphate hydrolases"/>
    <property type="match status" value="2"/>
</dbReference>
<dbReference type="InterPro" id="IPR027417">
    <property type="entry name" value="P-loop_NTPase"/>
</dbReference>
<dbReference type="PANTHER" id="PTHR32046">
    <property type="entry name" value="G DOMAIN-CONTAINING PROTEIN"/>
    <property type="match status" value="1"/>
</dbReference>
<dbReference type="PROSITE" id="PS00675">
    <property type="entry name" value="SIGMA54_INTERACT_1"/>
    <property type="match status" value="1"/>
</dbReference>
<keyword evidence="6" id="KW-1185">Reference proteome</keyword>
<sequence length="757" mass="86269">MEDDRIEEDQLLEDSQQAKENSDIRLSPFPLCGPCSLIDKTKQATSICKICEGEFLCDECTTQHKALKWTKSHPLSSIDLSAGNNETSQLLELKSKYLQTVNEDPTKLKKPGKPTAIEIKFDQVQLSWAQPIQFRERDCFEVSFKENKPDTRWKVYGDSFSTCSCILVNLKTDTQYVFRVRVVYVDMEGPYSEESDIIQTPRSTASEMVEFSVRVGEQNIIPARYALPLKEIKAARNNTARTRKFVVGNEQYRTPIEKTIMMVGETGTGKSTLVDGMANYLLGVDWSDPFRFQLVVLEDDEKTKSHNQALSQTEWITCYTIHPQKGSRYAHTINIIDTPGFGDTRGIERDREIVDQIRELFTSKGDKGVTEIDAVCFLIKAPDARLTAIQSYIFQSIMSLFGKNIEDNICSLITFADGDDPPVYAALKESNLPFGERFTFNNSGLFVNNKNVSPKSLAPIFWHMGLQSFDNFFKHIDTLFRKSLQQTGDVLIERKRIEATLETLQPNLNAALNIVKELKDEIEILEKNKSIIAENTNFEYTVDETHQVKNALLPGEYVTCCTHCHYTCHRPCGIPNDADKHGCAAMSGGICTVCPARCHWTQHQNTPYYFTFETVKVRKTYAEMEKKYKDASGKKLSQEDILRKMREKLQQMVETITKMMEVVKNSNERLTEIALRPNPLTMSEHIKQMIENENVTKKKGYQARVDTLYRLLEKTKIADTAQKLNEEFDTVGVKGNAKDTFLKGLQGVFKLFGFKLS</sequence>
<dbReference type="AlphaFoldDB" id="A0A9D4E610"/>
<reference evidence="5" key="1">
    <citation type="journal article" date="2019" name="bioRxiv">
        <title>The Genome of the Zebra Mussel, Dreissena polymorpha: A Resource for Invasive Species Research.</title>
        <authorList>
            <person name="McCartney M.A."/>
            <person name="Auch B."/>
            <person name="Kono T."/>
            <person name="Mallez S."/>
            <person name="Zhang Y."/>
            <person name="Obille A."/>
            <person name="Becker A."/>
            <person name="Abrahante J.E."/>
            <person name="Garbe J."/>
            <person name="Badalamenti J.P."/>
            <person name="Herman A."/>
            <person name="Mangelson H."/>
            <person name="Liachko I."/>
            <person name="Sullivan S."/>
            <person name="Sone E.D."/>
            <person name="Koren S."/>
            <person name="Silverstein K.A.T."/>
            <person name="Beckman K.B."/>
            <person name="Gohl D.M."/>
        </authorList>
    </citation>
    <scope>NUCLEOTIDE SEQUENCE</scope>
    <source>
        <strain evidence="5">Duluth1</strain>
        <tissue evidence="5">Whole animal</tissue>
    </source>
</reference>
<dbReference type="GO" id="GO:0005525">
    <property type="term" value="F:GTP binding"/>
    <property type="evidence" value="ECO:0007669"/>
    <property type="project" value="UniProtKB-KW"/>
</dbReference>
<protein>
    <recommendedName>
        <fullName evidence="4">Fibronectin type-III domain-containing protein</fullName>
    </recommendedName>
</protein>
<feature type="coiled-coil region" evidence="2">
    <location>
        <begin position="508"/>
        <end position="535"/>
    </location>
</feature>
<comment type="caution">
    <text evidence="5">The sequence shown here is derived from an EMBL/GenBank/DDBJ whole genome shotgun (WGS) entry which is preliminary data.</text>
</comment>
<feature type="domain" description="Fibronectin type-III" evidence="4">
    <location>
        <begin position="110"/>
        <end position="203"/>
    </location>
</feature>
<evidence type="ECO:0000313" key="6">
    <source>
        <dbReference type="Proteomes" id="UP000828390"/>
    </source>
</evidence>
<dbReference type="Gene3D" id="3.40.50.300">
    <property type="entry name" value="P-loop containing nucleotide triphosphate hydrolases"/>
    <property type="match status" value="1"/>
</dbReference>
<evidence type="ECO:0000313" key="5">
    <source>
        <dbReference type="EMBL" id="KAH3773428.1"/>
    </source>
</evidence>
<dbReference type="SUPFAM" id="SSF49265">
    <property type="entry name" value="Fibronectin type III"/>
    <property type="match status" value="1"/>
</dbReference>
<evidence type="ECO:0000256" key="3">
    <source>
        <dbReference type="SAM" id="MobiDB-lite"/>
    </source>
</evidence>
<reference evidence="5" key="2">
    <citation type="submission" date="2020-11" db="EMBL/GenBank/DDBJ databases">
        <authorList>
            <person name="McCartney M.A."/>
            <person name="Auch B."/>
            <person name="Kono T."/>
            <person name="Mallez S."/>
            <person name="Becker A."/>
            <person name="Gohl D.M."/>
            <person name="Silverstein K.A.T."/>
            <person name="Koren S."/>
            <person name="Bechman K.B."/>
            <person name="Herman A."/>
            <person name="Abrahante J.E."/>
            <person name="Garbe J."/>
        </authorList>
    </citation>
    <scope>NUCLEOTIDE SEQUENCE</scope>
    <source>
        <strain evidence="5">Duluth1</strain>
        <tissue evidence="5">Whole animal</tissue>
    </source>
</reference>
<dbReference type="Gene3D" id="2.60.40.10">
    <property type="entry name" value="Immunoglobulins"/>
    <property type="match status" value="1"/>
</dbReference>
<feature type="compositionally biased region" description="Acidic residues" evidence="3">
    <location>
        <begin position="1"/>
        <end position="12"/>
    </location>
</feature>
<keyword evidence="1" id="KW-0342">GTP-binding</keyword>
<dbReference type="CDD" id="cd19757">
    <property type="entry name" value="Bbox1"/>
    <property type="match status" value="1"/>
</dbReference>
<dbReference type="InterPro" id="IPR036116">
    <property type="entry name" value="FN3_sf"/>
</dbReference>
<feature type="region of interest" description="Disordered" evidence="3">
    <location>
        <begin position="1"/>
        <end position="21"/>
    </location>
</feature>
<dbReference type="Pfam" id="PF00041">
    <property type="entry name" value="fn3"/>
    <property type="match status" value="1"/>
</dbReference>
<proteinExistence type="inferred from homology"/>
<dbReference type="PROSITE" id="PS50853">
    <property type="entry name" value="FN3"/>
    <property type="match status" value="1"/>
</dbReference>
<dbReference type="Pfam" id="PF00735">
    <property type="entry name" value="Septin"/>
    <property type="match status" value="1"/>
</dbReference>
<dbReference type="InterPro" id="IPR003961">
    <property type="entry name" value="FN3_dom"/>
</dbReference>
<evidence type="ECO:0000256" key="1">
    <source>
        <dbReference type="RuleBase" id="RU004560"/>
    </source>
</evidence>
<name>A0A9D4E610_DREPO</name>
<dbReference type="CDD" id="cd00063">
    <property type="entry name" value="FN3"/>
    <property type="match status" value="1"/>
</dbReference>
<dbReference type="InterPro" id="IPR025662">
    <property type="entry name" value="Sigma_54_int_dom_ATP-bd_1"/>
</dbReference>
<evidence type="ECO:0000256" key="2">
    <source>
        <dbReference type="SAM" id="Coils"/>
    </source>
</evidence>